<evidence type="ECO:0000259" key="3">
    <source>
        <dbReference type="Pfam" id="PF13193"/>
    </source>
</evidence>
<reference evidence="4 5" key="1">
    <citation type="submission" date="2020-04" db="EMBL/GenBank/DDBJ databases">
        <title>MicrobeNet Type strains.</title>
        <authorList>
            <person name="Nicholson A.C."/>
        </authorList>
    </citation>
    <scope>NUCLEOTIDE SEQUENCE [LARGE SCALE GENOMIC DNA]</scope>
    <source>
        <strain evidence="4 5">ATCC 23612</strain>
    </source>
</reference>
<dbReference type="InterPro" id="IPR045851">
    <property type="entry name" value="AMP-bd_C_sf"/>
</dbReference>
<dbReference type="Gene3D" id="3.30.300.30">
    <property type="match status" value="1"/>
</dbReference>
<comment type="caution">
    <text evidence="4">The sequence shown here is derived from an EMBL/GenBank/DDBJ whole genome shotgun (WGS) entry which is preliminary data.</text>
</comment>
<keyword evidence="5" id="KW-1185">Reference proteome</keyword>
<dbReference type="AlphaFoldDB" id="A0A7X6MI10"/>
<evidence type="ECO:0000313" key="4">
    <source>
        <dbReference type="EMBL" id="NKZ01370.1"/>
    </source>
</evidence>
<gene>
    <name evidence="4" type="ORF">HGB44_27395</name>
</gene>
<sequence>MSRDGLYGWFVESARKHPDLPALAIGGEEISYARLDGAAAHVSGLIVRLLGGRVPARVGLLASRDVATYAGYLAILRMGAAVVPIGSDLPRERFRAIARAASLEAVVVDRGAGEGAAFLEDAGVPVVEVDGDEVRSVCARAVESAEVGAGARPGGPRDLAYCLFTSGSTGRPKGVPIANARLDEFLEHNIARYGAGPGARFSQTFDLTFDPSVFDLFVAWGSGAAVVVPDRDDLYDPVSFVNRTRVTHWYSVPSVISICQELGTLRRGAMNGLRWSLFAGEQLTLEQAHVWSAAAPGSRVENLYGPTELTVTVTAYRLPRERSAWPETANGTVPIGTPYPHMETAVMDERGQRADDGELCVRGPQRFDGYIDPRDNAGRFWHADGDRAGAEEDDRRPPSDSWYRTGDRVSYEGAELVHRGRLDHQVKVRGRRLELQEAEAVLRRHPAVREAVVVPVADDPIDVHLAAVYTGEGAPPQELLEQMSVYLPDYMLPRRLVRVDRLPLNGNGKVDRGACARAVSRTRG</sequence>
<dbReference type="InterPro" id="IPR025110">
    <property type="entry name" value="AMP-bd_C"/>
</dbReference>
<evidence type="ECO:0000259" key="2">
    <source>
        <dbReference type="Pfam" id="PF00501"/>
    </source>
</evidence>
<dbReference type="Pfam" id="PF00501">
    <property type="entry name" value="AMP-binding"/>
    <property type="match status" value="1"/>
</dbReference>
<evidence type="ECO:0000256" key="1">
    <source>
        <dbReference type="SAM" id="MobiDB-lite"/>
    </source>
</evidence>
<keyword evidence="4" id="KW-0436">Ligase</keyword>
<dbReference type="InterPro" id="IPR042099">
    <property type="entry name" value="ANL_N_sf"/>
</dbReference>
<evidence type="ECO:0000313" key="5">
    <source>
        <dbReference type="Proteomes" id="UP000553209"/>
    </source>
</evidence>
<dbReference type="GO" id="GO:0016874">
    <property type="term" value="F:ligase activity"/>
    <property type="evidence" value="ECO:0007669"/>
    <property type="project" value="UniProtKB-KW"/>
</dbReference>
<dbReference type="GO" id="GO:0043041">
    <property type="term" value="P:amino acid activation for nonribosomal peptide biosynthetic process"/>
    <property type="evidence" value="ECO:0007669"/>
    <property type="project" value="TreeGrafter"/>
</dbReference>
<dbReference type="PANTHER" id="PTHR45527">
    <property type="entry name" value="NONRIBOSOMAL PEPTIDE SYNTHETASE"/>
    <property type="match status" value="1"/>
</dbReference>
<accession>A0A7X6MI10</accession>
<proteinExistence type="predicted"/>
<feature type="compositionally biased region" description="Basic and acidic residues" evidence="1">
    <location>
        <begin position="381"/>
        <end position="398"/>
    </location>
</feature>
<dbReference type="InterPro" id="IPR000873">
    <property type="entry name" value="AMP-dep_synth/lig_dom"/>
</dbReference>
<feature type="domain" description="AMP-dependent synthetase/ligase" evidence="2">
    <location>
        <begin position="11"/>
        <end position="370"/>
    </location>
</feature>
<dbReference type="SUPFAM" id="SSF56801">
    <property type="entry name" value="Acetyl-CoA synthetase-like"/>
    <property type="match status" value="1"/>
</dbReference>
<dbReference type="GO" id="GO:0031177">
    <property type="term" value="F:phosphopantetheine binding"/>
    <property type="evidence" value="ECO:0007669"/>
    <property type="project" value="TreeGrafter"/>
</dbReference>
<name>A0A7X6MI10_9ACTN</name>
<organism evidence="4 5">
    <name type="scientific">Nocardiopsis alborubida</name>
    <dbReference type="NCBI Taxonomy" id="146802"/>
    <lineage>
        <taxon>Bacteria</taxon>
        <taxon>Bacillati</taxon>
        <taxon>Actinomycetota</taxon>
        <taxon>Actinomycetes</taxon>
        <taxon>Streptosporangiales</taxon>
        <taxon>Nocardiopsidaceae</taxon>
        <taxon>Nocardiopsis</taxon>
    </lineage>
</organism>
<dbReference type="GO" id="GO:0005737">
    <property type="term" value="C:cytoplasm"/>
    <property type="evidence" value="ECO:0007669"/>
    <property type="project" value="TreeGrafter"/>
</dbReference>
<dbReference type="EMBL" id="JAAXPG010000035">
    <property type="protein sequence ID" value="NKZ01370.1"/>
    <property type="molecule type" value="Genomic_DNA"/>
</dbReference>
<dbReference type="Pfam" id="PF13193">
    <property type="entry name" value="AMP-binding_C"/>
    <property type="match status" value="1"/>
</dbReference>
<feature type="domain" description="AMP-binding enzyme C-terminal" evidence="3">
    <location>
        <begin position="437"/>
        <end position="509"/>
    </location>
</feature>
<dbReference type="RefSeq" id="WP_061083188.1">
    <property type="nucleotide sequence ID" value="NZ_JAAXPG010000035.1"/>
</dbReference>
<dbReference type="PANTHER" id="PTHR45527:SF1">
    <property type="entry name" value="FATTY ACID SYNTHASE"/>
    <property type="match status" value="1"/>
</dbReference>
<dbReference type="Gene3D" id="3.40.50.12780">
    <property type="entry name" value="N-terminal domain of ligase-like"/>
    <property type="match status" value="1"/>
</dbReference>
<feature type="region of interest" description="Disordered" evidence="1">
    <location>
        <begin position="381"/>
        <end position="404"/>
    </location>
</feature>
<protein>
    <submittedName>
        <fullName evidence="4">D-alanine--poly(Phosphoribitol) ligase</fullName>
    </submittedName>
</protein>
<dbReference type="Proteomes" id="UP000553209">
    <property type="component" value="Unassembled WGS sequence"/>
</dbReference>
<dbReference type="GO" id="GO:0044550">
    <property type="term" value="P:secondary metabolite biosynthetic process"/>
    <property type="evidence" value="ECO:0007669"/>
    <property type="project" value="TreeGrafter"/>
</dbReference>